<organism evidence="2 3">
    <name type="scientific">Pseudoloma neurophilia</name>
    <dbReference type="NCBI Taxonomy" id="146866"/>
    <lineage>
        <taxon>Eukaryota</taxon>
        <taxon>Fungi</taxon>
        <taxon>Fungi incertae sedis</taxon>
        <taxon>Microsporidia</taxon>
        <taxon>Pseudoloma</taxon>
    </lineage>
</organism>
<dbReference type="VEuPathDB" id="MicrosporidiaDB:M153_5580003"/>
<keyword evidence="3" id="KW-1185">Reference proteome</keyword>
<protein>
    <submittedName>
        <fullName evidence="2">Putative DENN protein</fullName>
    </submittedName>
</protein>
<dbReference type="EMBL" id="LGUB01000209">
    <property type="protein sequence ID" value="KRH93805.1"/>
    <property type="molecule type" value="Genomic_DNA"/>
</dbReference>
<proteinExistence type="predicted"/>
<dbReference type="InterPro" id="IPR051942">
    <property type="entry name" value="DENN_domain_containing_2"/>
</dbReference>
<gene>
    <name evidence="2" type="ORF">M153_5580003</name>
</gene>
<dbReference type="SMART" id="SM00799">
    <property type="entry name" value="DENN"/>
    <property type="match status" value="1"/>
</dbReference>
<dbReference type="InterPro" id="IPR001194">
    <property type="entry name" value="cDENN_dom"/>
</dbReference>
<dbReference type="PANTHER" id="PTHR15288">
    <property type="entry name" value="DENN DOMAIN-CONTAINING PROTEIN 2"/>
    <property type="match status" value="1"/>
</dbReference>
<dbReference type="Gene3D" id="3.40.50.11500">
    <property type="match status" value="1"/>
</dbReference>
<dbReference type="Proteomes" id="UP000051530">
    <property type="component" value="Unassembled WGS sequence"/>
</dbReference>
<evidence type="ECO:0000313" key="3">
    <source>
        <dbReference type="Proteomes" id="UP000051530"/>
    </source>
</evidence>
<dbReference type="PANTHER" id="PTHR15288:SF0">
    <property type="entry name" value="UDENN DOMAIN-CONTAINING PROTEIN"/>
    <property type="match status" value="1"/>
</dbReference>
<comment type="caution">
    <text evidence="2">The sequence shown here is derived from an EMBL/GenBank/DDBJ whole genome shotgun (WGS) entry which is preliminary data.</text>
</comment>
<name>A0A0R0LWT2_9MICR</name>
<feature type="domain" description="cDENN" evidence="1">
    <location>
        <begin position="1"/>
        <end position="188"/>
    </location>
</feature>
<dbReference type="InterPro" id="IPR043153">
    <property type="entry name" value="DENN_C"/>
</dbReference>
<sequence length="547" mass="65469">TNQISFFRFMMATEGGQSHFCYILPNIQNKIVIVSFSEDLVNSNFLAVFISNNLLRNNTNMINFLERVSILSPCNLRIRTVDKLICLSTVITPQNIEYNHNFIIKILSCILNERQVVIFSKNNKNCFDVILFFYHILSPFRYKFLIATEIDKRIENIIDSPFPYLLGTSDCNFRSKYPHVLFVDLDDSEVYNFKNDVIPFEKELRKKFRKYSRTDKSTAFQTVFREYFDILKNNIDIARENYIHDNIENFDKLATLISRPQIIQKKLKHFDIKFSKNFVQTRMFRDYMSNTSDEILFDYTIVQNEQIKYHFKKSRIQKEIPFIYAIFIIIISDRQFKLLFDTNFFDKLILEQIMPEIFRRFAQINEFEKIFEILQTLKREKGTLSPKLLGHVCYFDRKKIDVPNIIDLRNSVITVFELCACCGMTISNERIRKILKTKNLKINENEKTCNYRHHAIFVETSKNESFIYDIYEPEDLFLYIKRQEHVNLEKMDRNIFWNLITYFLVYDLPFNYIEPIEEKKCDIILEETLSVSCFNLLKHPSVNFDKN</sequence>
<dbReference type="AlphaFoldDB" id="A0A0R0LWT2"/>
<accession>A0A0R0LWT2</accession>
<evidence type="ECO:0000259" key="1">
    <source>
        <dbReference type="SMART" id="SM00799"/>
    </source>
</evidence>
<dbReference type="Pfam" id="PF02141">
    <property type="entry name" value="DENN"/>
    <property type="match status" value="1"/>
</dbReference>
<evidence type="ECO:0000313" key="2">
    <source>
        <dbReference type="EMBL" id="KRH93805.1"/>
    </source>
</evidence>
<reference evidence="2 3" key="1">
    <citation type="submission" date="2015-07" db="EMBL/GenBank/DDBJ databases">
        <title>The genome of Pseudoloma neurophilia, a relevant intracellular parasite of the zebrafish.</title>
        <authorList>
            <person name="Ndikumana S."/>
            <person name="Pelin A."/>
            <person name="Sanders J."/>
            <person name="Corradi N."/>
        </authorList>
    </citation>
    <scope>NUCLEOTIDE SEQUENCE [LARGE SCALE GENOMIC DNA]</scope>
    <source>
        <strain evidence="2 3">MK1</strain>
    </source>
</reference>
<feature type="non-terminal residue" evidence="2">
    <location>
        <position position="1"/>
    </location>
</feature>
<dbReference type="OrthoDB" id="2190070at2759"/>